<keyword evidence="7" id="KW-1185">Reference proteome</keyword>
<dbReference type="AlphaFoldDB" id="A0A8R1V2T5"/>
<dbReference type="Pfam" id="PF00569">
    <property type="entry name" value="ZZ"/>
    <property type="match status" value="1"/>
</dbReference>
<evidence type="ECO:0000313" key="6">
    <source>
        <dbReference type="EnsemblMetazoa" id="PPA46832.1"/>
    </source>
</evidence>
<protein>
    <recommendedName>
        <fullName evidence="5">ZZ-type domain-containing protein</fullName>
    </recommendedName>
</protein>
<feature type="region of interest" description="Disordered" evidence="4">
    <location>
        <begin position="774"/>
        <end position="804"/>
    </location>
</feature>
<evidence type="ECO:0000313" key="7">
    <source>
        <dbReference type="Proteomes" id="UP000005239"/>
    </source>
</evidence>
<dbReference type="PANTHER" id="PTHR15090">
    <property type="entry name" value="SEQUESTOSOME 1-RELATED"/>
    <property type="match status" value="1"/>
</dbReference>
<feature type="compositionally biased region" description="Basic and acidic residues" evidence="4">
    <location>
        <begin position="578"/>
        <end position="622"/>
    </location>
</feature>
<keyword evidence="2" id="KW-0863">Zinc-finger</keyword>
<dbReference type="Proteomes" id="UP000005239">
    <property type="component" value="Unassembled WGS sequence"/>
</dbReference>
<dbReference type="Gene3D" id="3.30.60.90">
    <property type="match status" value="1"/>
</dbReference>
<dbReference type="SUPFAM" id="SSF54277">
    <property type="entry name" value="CAD &amp; PB1 domains"/>
    <property type="match status" value="1"/>
</dbReference>
<organism evidence="6 7">
    <name type="scientific">Pristionchus pacificus</name>
    <name type="common">Parasitic nematode worm</name>
    <dbReference type="NCBI Taxonomy" id="54126"/>
    <lineage>
        <taxon>Eukaryota</taxon>
        <taxon>Metazoa</taxon>
        <taxon>Ecdysozoa</taxon>
        <taxon>Nematoda</taxon>
        <taxon>Chromadorea</taxon>
        <taxon>Rhabditida</taxon>
        <taxon>Rhabditina</taxon>
        <taxon>Diplogasteromorpha</taxon>
        <taxon>Diplogasteroidea</taxon>
        <taxon>Neodiplogasteridae</taxon>
        <taxon>Pristionchus</taxon>
    </lineage>
</organism>
<dbReference type="InterPro" id="IPR052260">
    <property type="entry name" value="Autophagy_Rcpt_SigReg"/>
</dbReference>
<dbReference type="EnsemblMetazoa" id="PPA46832.1">
    <property type="protein sequence ID" value="PPA46832.1"/>
    <property type="gene ID" value="WBGene00304611"/>
</dbReference>
<reference evidence="7" key="1">
    <citation type="journal article" date="2008" name="Nat. Genet.">
        <title>The Pristionchus pacificus genome provides a unique perspective on nematode lifestyle and parasitism.</title>
        <authorList>
            <person name="Dieterich C."/>
            <person name="Clifton S.W."/>
            <person name="Schuster L.N."/>
            <person name="Chinwalla A."/>
            <person name="Delehaunty K."/>
            <person name="Dinkelacker I."/>
            <person name="Fulton L."/>
            <person name="Fulton R."/>
            <person name="Godfrey J."/>
            <person name="Minx P."/>
            <person name="Mitreva M."/>
            <person name="Roeseler W."/>
            <person name="Tian H."/>
            <person name="Witte H."/>
            <person name="Yang S.P."/>
            <person name="Wilson R.K."/>
            <person name="Sommer R.J."/>
        </authorList>
    </citation>
    <scope>NUCLEOTIDE SEQUENCE [LARGE SCALE GENOMIC DNA]</scope>
    <source>
        <strain evidence="7">PS312</strain>
    </source>
</reference>
<sequence length="1124" mass="127435">FSAMNFQRSTVVDVKGWMAKADELVKIIENIVARNLPDIMTQSTMDPQDNEEVAKGVIELGYRDVRHFCESFPGKFHINEQFGIISLRNNKGVPAMSFRRPAEQESPENYRRTTKKNELIKLIEQAIAYNWAEVDTPNNVNPDRNHYFVSAARELGFGTVKEFCEASPDKFHVNAQTGVIALRSRAPQAPSIFPLLQGQDIYLDPLTGAWTKNRKPSAMNNENLKQVETGVENLSIVEKPAKVDEKIHFKITHAGATRRFALSRGESDLLLALKARVLKITGTGDIALFWKDEDSLIILEGADDLDAAIDFAETQNKLACVVLETGAEKKEVKDEVKTENKTVSAAESAAAFNGCAFLCDVCDAYLSPSNGGRFKCMICDNYDLCANCLAKVRIAKGAHDNHGFVRLLNGETEIPLSNETGGVLSMQTRDAPRCTPTFVVKGGNNLKGADKVLIDVIDSVGRHVGKKMFDTAEWLKKEAEKMKARRDEAEVEEQKMVEEIMRREQEEEKKRWKKRTEDRQRQEEMASEVEEAKKDAENGAVNLKAKLEQLEKDRRMAEQMWREEKKQWKGTRRHFKKEVKQLRKEEKMQNRFLKREAKPEEKKEEEKKMTEEEKLSYHKLENVSDSSDSSVDSDMELLEKPNEKNDSIVSDLVILDDQKKPSAPVAEKQEVDSLKQEQPQQLTPEQQFAAAVAALPDTPVQQQPQEQRQQSIYPELPAQSPFTHRYGFEQNAQRDAQRELTRQEDEFRAEREARWRAQKGSRRPVYDIEMENEGGWDRTTRRSEREEEKRMRDEEKRMRDAARRETRDELLKDRILRERKIKAEKESLYAKAERLPAVMEIAVLTELENARPETMADSLSANCFHLEKNATTRQKHDRVFSDEEAYDNELVQLVAIRLTQRLRAMLRIVRNSSPDDRARMINNRLHELRNALPPVGAGEKFDYEAKANELRTILLTSKYTVARPFGFGALPFEGLNQGLSALMGNEALQGLGSYLSGFMPPSPQHPFSTPHFPSPYNVPSGDVIPMPPPPPSSFQYGGFVPVAAASTAATSSAAANVAAAAATVAAATAAASAPEMPDTREMTTEQHRVLRQLYETGMFEDYERMVQVCRKATDLNEAIDMMLQ</sequence>
<dbReference type="GO" id="GO:0008270">
    <property type="term" value="F:zinc ion binding"/>
    <property type="evidence" value="ECO:0007669"/>
    <property type="project" value="UniProtKB-KW"/>
</dbReference>
<dbReference type="FunFam" id="3.10.20.90:FF:000072">
    <property type="entry name" value="Next to BRCA1 gene 1 protein"/>
    <property type="match status" value="1"/>
</dbReference>
<feature type="compositionally biased region" description="Basic and acidic residues" evidence="4">
    <location>
        <begin position="735"/>
        <end position="755"/>
    </location>
</feature>
<dbReference type="Gene3D" id="3.10.20.90">
    <property type="entry name" value="Phosphatidylinositol 3-kinase Catalytic Subunit, Chain A, domain 1"/>
    <property type="match status" value="1"/>
</dbReference>
<keyword evidence="1" id="KW-0479">Metal-binding</keyword>
<dbReference type="SUPFAM" id="SSF57850">
    <property type="entry name" value="RING/U-box"/>
    <property type="match status" value="1"/>
</dbReference>
<dbReference type="PANTHER" id="PTHR15090:SF8">
    <property type="entry name" value="ZZ-TYPE ZINC FINGER-CONTAINING PROTEIN"/>
    <property type="match status" value="1"/>
</dbReference>
<feature type="compositionally biased region" description="Low complexity" evidence="4">
    <location>
        <begin position="676"/>
        <end position="687"/>
    </location>
</feature>
<evidence type="ECO:0000256" key="1">
    <source>
        <dbReference type="ARBA" id="ARBA00022723"/>
    </source>
</evidence>
<dbReference type="InterPro" id="IPR043145">
    <property type="entry name" value="Znf_ZZ_sf"/>
</dbReference>
<proteinExistence type="predicted"/>
<feature type="compositionally biased region" description="Basic and acidic residues" evidence="4">
    <location>
        <begin position="775"/>
        <end position="804"/>
    </location>
</feature>
<keyword evidence="3" id="KW-0862">Zinc</keyword>
<feature type="compositionally biased region" description="Low complexity" evidence="4">
    <location>
        <begin position="701"/>
        <end position="710"/>
    </location>
</feature>
<dbReference type="CDD" id="cd02340">
    <property type="entry name" value="ZZ_NBR1_like"/>
    <property type="match status" value="1"/>
</dbReference>
<evidence type="ECO:0000256" key="3">
    <source>
        <dbReference type="ARBA" id="ARBA00022833"/>
    </source>
</evidence>
<evidence type="ECO:0000256" key="2">
    <source>
        <dbReference type="ARBA" id="ARBA00022771"/>
    </source>
</evidence>
<evidence type="ECO:0000259" key="5">
    <source>
        <dbReference type="Pfam" id="PF00569"/>
    </source>
</evidence>
<feature type="region of interest" description="Disordered" evidence="4">
    <location>
        <begin position="561"/>
        <end position="760"/>
    </location>
</feature>
<name>A0A8R1V2T5_PRIPA</name>
<feature type="region of interest" description="Disordered" evidence="4">
    <location>
        <begin position="503"/>
        <end position="537"/>
    </location>
</feature>
<accession>A0A8R1V2T5</accession>
<feature type="compositionally biased region" description="Basic and acidic residues" evidence="4">
    <location>
        <begin position="637"/>
        <end position="646"/>
    </location>
</feature>
<gene>
    <name evidence="6" type="primary">WBGene00304611</name>
</gene>
<dbReference type="InterPro" id="IPR000433">
    <property type="entry name" value="Znf_ZZ"/>
</dbReference>
<evidence type="ECO:0000256" key="4">
    <source>
        <dbReference type="SAM" id="MobiDB-lite"/>
    </source>
</evidence>
<dbReference type="OrthoDB" id="2122982at2759"/>
<feature type="compositionally biased region" description="Basic residues" evidence="4">
    <location>
        <begin position="568"/>
        <end position="577"/>
    </location>
</feature>
<reference evidence="6" key="2">
    <citation type="submission" date="2022-06" db="UniProtKB">
        <authorList>
            <consortium name="EnsemblMetazoa"/>
        </authorList>
    </citation>
    <scope>IDENTIFICATION</scope>
    <source>
        <strain evidence="6">PS312</strain>
    </source>
</reference>
<feature type="domain" description="ZZ-type" evidence="5">
    <location>
        <begin position="357"/>
        <end position="393"/>
    </location>
</feature>